<reference evidence="5 6" key="1">
    <citation type="submission" date="2020-12" db="EMBL/GenBank/DDBJ databases">
        <title>FDA dAtabase for Regulatory Grade micrObial Sequences (FDA-ARGOS): Supporting development and validation of Infectious Disease Dx tests.</title>
        <authorList>
            <person name="Sproer C."/>
            <person name="Gronow S."/>
            <person name="Severitt S."/>
            <person name="Schroder I."/>
            <person name="Tallon L."/>
            <person name="Sadzewicz L."/>
            <person name="Zhao X."/>
            <person name="Boylan J."/>
            <person name="Ott S."/>
            <person name="Bowen H."/>
            <person name="Vavikolanu K."/>
            <person name="Mehta A."/>
            <person name="Aluvathingal J."/>
            <person name="Nadendla S."/>
            <person name="Lowell S."/>
            <person name="Myers T."/>
            <person name="Yan Y."/>
            <person name="Sichtig H."/>
        </authorList>
    </citation>
    <scope>NUCLEOTIDE SEQUENCE [LARGE SCALE GENOMIC DNA]</scope>
    <source>
        <strain evidence="5 6">FDAARGOS_985</strain>
    </source>
</reference>
<dbReference type="SUPFAM" id="SSF53474">
    <property type="entry name" value="alpha/beta-Hydrolases"/>
    <property type="match status" value="1"/>
</dbReference>
<accession>A0AAQ0BWX7</accession>
<dbReference type="InterPro" id="IPR000073">
    <property type="entry name" value="AB_hydrolase_1"/>
</dbReference>
<dbReference type="InterPro" id="IPR051601">
    <property type="entry name" value="Serine_prot/Carboxylest_S33"/>
</dbReference>
<dbReference type="GO" id="GO:0016787">
    <property type="term" value="F:hydrolase activity"/>
    <property type="evidence" value="ECO:0007669"/>
    <property type="project" value="UniProtKB-KW"/>
</dbReference>
<dbReference type="Proteomes" id="UP000595220">
    <property type="component" value="Chromosome"/>
</dbReference>
<keyword evidence="6" id="KW-1185">Reference proteome</keyword>
<protein>
    <submittedName>
        <fullName evidence="5">Alpha/beta fold hydrolase</fullName>
    </submittedName>
</protein>
<name>A0AAQ0BWX7_9ACTO</name>
<evidence type="ECO:0000256" key="3">
    <source>
        <dbReference type="SAM" id="MobiDB-lite"/>
    </source>
</evidence>
<keyword evidence="2 5" id="KW-0378">Hydrolase</keyword>
<dbReference type="PANTHER" id="PTHR43248">
    <property type="entry name" value="2-SUCCINYL-6-HYDROXY-2,4-CYCLOHEXADIENE-1-CARBOXYLATE SYNTHASE"/>
    <property type="match status" value="1"/>
</dbReference>
<evidence type="ECO:0000256" key="2">
    <source>
        <dbReference type="ARBA" id="ARBA00022801"/>
    </source>
</evidence>
<comment type="similarity">
    <text evidence="1">Belongs to the peptidase S33 family.</text>
</comment>
<gene>
    <name evidence="5" type="ORF">I6H42_08615</name>
</gene>
<sequence length="538" mass="56813">MKTRSIAACAVAVLAVVAIVLTVVGYYGTHRRGPVPTTTAEDSSAPVPVQSGSAHSYYEQTVTWGACASGTFNSFRGVDSSDPSEYQCTFLKAPLDWSNPGGDQISLALAVHRSGSEGAPALFVNPGGPGGAVVSALPYYAAKGLGESVVNAYDIVALDPRGVGGSTPVFCLSDQEKDRYNAGEDDSDSAGDDNPQSAVESVQEESRTIAAGCREHSGSLFEHIDTVSAARDFDMVRAVLGQDTLNLLGYSYGTFLGATYAGLFPERVGRFVLDGALDPTLSVNEVSALQMRGLDASLQQWISDCATQSSCPMGRSREEGIETVTSFLKSLEDAPMPTSNPSRPLTEKLAVTALTGSMYNTQWWPQLTQAFASAWRGGDGSGLLAIADTLNSRNEDGTYADNSFDAINAINNLDYTPEGTIDLWVTQAVALKEELRILGKYVGYPSAALEAWPTRHAARSRITAQGAAPIVVIGTTHDPATPYSMAQGLSGQLASGVLVSVEGWNHTSYRRGANQCVVRAVEDYLVAGTVPSDGLMCQ</sequence>
<evidence type="ECO:0000313" key="5">
    <source>
        <dbReference type="EMBL" id="QQC43812.1"/>
    </source>
</evidence>
<feature type="domain" description="AB hydrolase-1" evidence="4">
    <location>
        <begin position="120"/>
        <end position="506"/>
    </location>
</feature>
<dbReference type="RefSeq" id="WP_074633041.1">
    <property type="nucleotide sequence ID" value="NZ_CP066065.1"/>
</dbReference>
<dbReference type="EMBL" id="CP066065">
    <property type="protein sequence ID" value="QQC43812.1"/>
    <property type="molecule type" value="Genomic_DNA"/>
</dbReference>
<evidence type="ECO:0000256" key="1">
    <source>
        <dbReference type="ARBA" id="ARBA00010088"/>
    </source>
</evidence>
<dbReference type="Pfam" id="PF00561">
    <property type="entry name" value="Abhydrolase_1"/>
    <property type="match status" value="1"/>
</dbReference>
<evidence type="ECO:0000259" key="4">
    <source>
        <dbReference type="Pfam" id="PF00561"/>
    </source>
</evidence>
<dbReference type="AlphaFoldDB" id="A0AAQ0BWX7"/>
<dbReference type="PANTHER" id="PTHR43248:SF30">
    <property type="entry name" value="AB HYDROLASE-1 DOMAIN-CONTAINING PROTEIN"/>
    <property type="match status" value="1"/>
</dbReference>
<evidence type="ECO:0000313" key="6">
    <source>
        <dbReference type="Proteomes" id="UP000595220"/>
    </source>
</evidence>
<proteinExistence type="inferred from homology"/>
<dbReference type="Gene3D" id="3.40.50.1820">
    <property type="entry name" value="alpha/beta hydrolase"/>
    <property type="match status" value="1"/>
</dbReference>
<feature type="region of interest" description="Disordered" evidence="3">
    <location>
        <begin position="179"/>
        <end position="206"/>
    </location>
</feature>
<dbReference type="InterPro" id="IPR029058">
    <property type="entry name" value="AB_hydrolase_fold"/>
</dbReference>
<organism evidence="5 6">
    <name type="scientific">Schaalia meyeri</name>
    <dbReference type="NCBI Taxonomy" id="52773"/>
    <lineage>
        <taxon>Bacteria</taxon>
        <taxon>Bacillati</taxon>
        <taxon>Actinomycetota</taxon>
        <taxon>Actinomycetes</taxon>
        <taxon>Actinomycetales</taxon>
        <taxon>Actinomycetaceae</taxon>
        <taxon>Schaalia</taxon>
    </lineage>
</organism>